<feature type="region of interest" description="Disordered" evidence="1">
    <location>
        <begin position="81"/>
        <end position="101"/>
    </location>
</feature>
<evidence type="ECO:0000256" key="1">
    <source>
        <dbReference type="SAM" id="MobiDB-lite"/>
    </source>
</evidence>
<dbReference type="EMBL" id="BMAT01000354">
    <property type="protein sequence ID" value="GFR64669.1"/>
    <property type="molecule type" value="Genomic_DNA"/>
</dbReference>
<dbReference type="AlphaFoldDB" id="A0AAV4EV72"/>
<organism evidence="2 3">
    <name type="scientific">Elysia marginata</name>
    <dbReference type="NCBI Taxonomy" id="1093978"/>
    <lineage>
        <taxon>Eukaryota</taxon>
        <taxon>Metazoa</taxon>
        <taxon>Spiralia</taxon>
        <taxon>Lophotrochozoa</taxon>
        <taxon>Mollusca</taxon>
        <taxon>Gastropoda</taxon>
        <taxon>Heterobranchia</taxon>
        <taxon>Euthyneura</taxon>
        <taxon>Panpulmonata</taxon>
        <taxon>Sacoglossa</taxon>
        <taxon>Placobranchoidea</taxon>
        <taxon>Plakobranchidae</taxon>
        <taxon>Elysia</taxon>
    </lineage>
</organism>
<gene>
    <name evidence="2" type="ORF">ElyMa_000183700</name>
</gene>
<name>A0AAV4EV72_9GAST</name>
<reference evidence="2 3" key="1">
    <citation type="journal article" date="2021" name="Elife">
        <title>Chloroplast acquisition without the gene transfer in kleptoplastic sea slugs, Plakobranchus ocellatus.</title>
        <authorList>
            <person name="Maeda T."/>
            <person name="Takahashi S."/>
            <person name="Yoshida T."/>
            <person name="Shimamura S."/>
            <person name="Takaki Y."/>
            <person name="Nagai Y."/>
            <person name="Toyoda A."/>
            <person name="Suzuki Y."/>
            <person name="Arimoto A."/>
            <person name="Ishii H."/>
            <person name="Satoh N."/>
            <person name="Nishiyama T."/>
            <person name="Hasebe M."/>
            <person name="Maruyama T."/>
            <person name="Minagawa J."/>
            <person name="Obokata J."/>
            <person name="Shigenobu S."/>
        </authorList>
    </citation>
    <scope>NUCLEOTIDE SEQUENCE [LARGE SCALE GENOMIC DNA]</scope>
</reference>
<evidence type="ECO:0000313" key="3">
    <source>
        <dbReference type="Proteomes" id="UP000762676"/>
    </source>
</evidence>
<protein>
    <submittedName>
        <fullName evidence="2">Uncharacterized protein</fullName>
    </submittedName>
</protein>
<feature type="compositionally biased region" description="Polar residues" evidence="1">
    <location>
        <begin position="81"/>
        <end position="91"/>
    </location>
</feature>
<proteinExistence type="predicted"/>
<dbReference type="Proteomes" id="UP000762676">
    <property type="component" value="Unassembled WGS sequence"/>
</dbReference>
<sequence>MKLRHTEEMDELTRDIQNKHNQVDVLDKENQHMRAQIQTLKTSLTSQQEHHDAALRQLTEDKIYQEEQYTTMLGEMSNKIQQLEDATNASHDMSEDEEEKE</sequence>
<feature type="region of interest" description="Disordered" evidence="1">
    <location>
        <begin position="1"/>
        <end position="22"/>
    </location>
</feature>
<comment type="caution">
    <text evidence="2">The sequence shown here is derived from an EMBL/GenBank/DDBJ whole genome shotgun (WGS) entry which is preliminary data.</text>
</comment>
<feature type="non-terminal residue" evidence="2">
    <location>
        <position position="101"/>
    </location>
</feature>
<keyword evidence="3" id="KW-1185">Reference proteome</keyword>
<accession>A0AAV4EV72</accession>
<evidence type="ECO:0000313" key="2">
    <source>
        <dbReference type="EMBL" id="GFR64669.1"/>
    </source>
</evidence>